<protein>
    <submittedName>
        <fullName evidence="2">Uncharacterized protein</fullName>
    </submittedName>
</protein>
<reference evidence="2" key="1">
    <citation type="journal article" date="2023" name="Insect Mol. Biol.">
        <title>Genome sequencing provides insights into the evolution of gene families encoding plant cell wall-degrading enzymes in longhorned beetles.</title>
        <authorList>
            <person name="Shin N.R."/>
            <person name="Okamura Y."/>
            <person name="Kirsch R."/>
            <person name="Pauchet Y."/>
        </authorList>
    </citation>
    <scope>NUCLEOTIDE SEQUENCE</scope>
    <source>
        <strain evidence="2">RBIC_L_NR</strain>
    </source>
</reference>
<dbReference type="EMBL" id="JANEYF010002681">
    <property type="protein sequence ID" value="KAJ8943392.1"/>
    <property type="molecule type" value="Genomic_DNA"/>
</dbReference>
<feature type="chain" id="PRO_5043529951" evidence="1">
    <location>
        <begin position="19"/>
        <end position="145"/>
    </location>
</feature>
<gene>
    <name evidence="2" type="ORF">NQ314_009761</name>
</gene>
<keyword evidence="1" id="KW-0732">Signal</keyword>
<comment type="caution">
    <text evidence="2">The sequence shown here is derived from an EMBL/GenBank/DDBJ whole genome shotgun (WGS) entry which is preliminary data.</text>
</comment>
<evidence type="ECO:0000313" key="2">
    <source>
        <dbReference type="EMBL" id="KAJ8943392.1"/>
    </source>
</evidence>
<feature type="signal peptide" evidence="1">
    <location>
        <begin position="1"/>
        <end position="18"/>
    </location>
</feature>
<dbReference type="Proteomes" id="UP001162156">
    <property type="component" value="Unassembled WGS sequence"/>
</dbReference>
<proteinExistence type="predicted"/>
<dbReference type="AlphaFoldDB" id="A0AAV8XWB7"/>
<evidence type="ECO:0000256" key="1">
    <source>
        <dbReference type="SAM" id="SignalP"/>
    </source>
</evidence>
<evidence type="ECO:0000313" key="3">
    <source>
        <dbReference type="Proteomes" id="UP001162156"/>
    </source>
</evidence>
<organism evidence="2 3">
    <name type="scientific">Rhamnusium bicolor</name>
    <dbReference type="NCBI Taxonomy" id="1586634"/>
    <lineage>
        <taxon>Eukaryota</taxon>
        <taxon>Metazoa</taxon>
        <taxon>Ecdysozoa</taxon>
        <taxon>Arthropoda</taxon>
        <taxon>Hexapoda</taxon>
        <taxon>Insecta</taxon>
        <taxon>Pterygota</taxon>
        <taxon>Neoptera</taxon>
        <taxon>Endopterygota</taxon>
        <taxon>Coleoptera</taxon>
        <taxon>Polyphaga</taxon>
        <taxon>Cucujiformia</taxon>
        <taxon>Chrysomeloidea</taxon>
        <taxon>Cerambycidae</taxon>
        <taxon>Lepturinae</taxon>
        <taxon>Rhagiini</taxon>
        <taxon>Rhamnusium</taxon>
    </lineage>
</organism>
<sequence>MAPKLPALLLLIISLTNASLIPNIEVLQGPSSRTTVVGPDGSALSAAAPGGTVVTDSHGAGLVAAAPAVLASAPEIIVSGPAGSIATSHTLAGPAVVPAAPAVTAPPAVAANSAVLLGDIETHDGAYVPDNTELLYDDGSYKGEH</sequence>
<accession>A0AAV8XWB7</accession>
<name>A0AAV8XWB7_9CUCU</name>
<keyword evidence="3" id="KW-1185">Reference proteome</keyword>